<proteinExistence type="predicted"/>
<gene>
    <name evidence="1" type="ORF">E1301_Tti017755</name>
</gene>
<reference evidence="1 2" key="1">
    <citation type="journal article" date="2019" name="Mol. Ecol. Resour.">
        <title>Chromosome-level genome assembly of Triplophysa tibetana, a fish adapted to the harsh high-altitude environment of the Tibetan Plateau.</title>
        <authorList>
            <person name="Yang X."/>
            <person name="Liu H."/>
            <person name="Ma Z."/>
            <person name="Zou Y."/>
            <person name="Zou M."/>
            <person name="Mao Y."/>
            <person name="Li X."/>
            <person name="Wang H."/>
            <person name="Chen T."/>
            <person name="Wang W."/>
            <person name="Yang R."/>
        </authorList>
    </citation>
    <scope>NUCLEOTIDE SEQUENCE [LARGE SCALE GENOMIC DNA]</scope>
    <source>
        <strain evidence="1">TTIB1903HZAU</strain>
        <tissue evidence="1">Muscle</tissue>
    </source>
</reference>
<dbReference type="Proteomes" id="UP000324632">
    <property type="component" value="Chromosome 25"/>
</dbReference>
<keyword evidence="2" id="KW-1185">Reference proteome</keyword>
<dbReference type="AlphaFoldDB" id="A0A5A9MXW5"/>
<organism evidence="1 2">
    <name type="scientific">Triplophysa tibetana</name>
    <dbReference type="NCBI Taxonomy" id="1572043"/>
    <lineage>
        <taxon>Eukaryota</taxon>
        <taxon>Metazoa</taxon>
        <taxon>Chordata</taxon>
        <taxon>Craniata</taxon>
        <taxon>Vertebrata</taxon>
        <taxon>Euteleostomi</taxon>
        <taxon>Actinopterygii</taxon>
        <taxon>Neopterygii</taxon>
        <taxon>Teleostei</taxon>
        <taxon>Ostariophysi</taxon>
        <taxon>Cypriniformes</taxon>
        <taxon>Nemacheilidae</taxon>
        <taxon>Triplophysa</taxon>
    </lineage>
</organism>
<comment type="caution">
    <text evidence="1">The sequence shown here is derived from an EMBL/GenBank/DDBJ whole genome shotgun (WGS) entry which is preliminary data.</text>
</comment>
<name>A0A5A9MXW5_9TELE</name>
<evidence type="ECO:0000313" key="1">
    <source>
        <dbReference type="EMBL" id="KAA0701913.1"/>
    </source>
</evidence>
<protein>
    <submittedName>
        <fullName evidence="1">Uncharacterized protein</fullName>
    </submittedName>
</protein>
<evidence type="ECO:0000313" key="2">
    <source>
        <dbReference type="Proteomes" id="UP000324632"/>
    </source>
</evidence>
<accession>A0A5A9MXW5</accession>
<sequence>MRGDGDAVLETYNISVSHLFVGVFREGRLRVQICRCDAFLSVGEDSAVLRQVLVAKLMYSQFHAQSGICETCLDLISPVTSLWRFGVLYILVRKLCCCDRVQRFLLTIHHLALISSLLKFVTLTNM</sequence>
<dbReference type="EMBL" id="SOYY01000025">
    <property type="protein sequence ID" value="KAA0701913.1"/>
    <property type="molecule type" value="Genomic_DNA"/>
</dbReference>